<dbReference type="SUPFAM" id="SSF54236">
    <property type="entry name" value="Ubiquitin-like"/>
    <property type="match status" value="1"/>
</dbReference>
<dbReference type="Proteomes" id="UP000654075">
    <property type="component" value="Unassembled WGS sequence"/>
</dbReference>
<accession>A0A813FCP8</accession>
<gene>
    <name evidence="3" type="ORF">PGLA1383_LOCUS29159</name>
</gene>
<dbReference type="Gene3D" id="3.10.20.90">
    <property type="entry name" value="Phosphatidylinositol 3-kinase Catalytic Subunit, Chain A, domain 1"/>
    <property type="match status" value="1"/>
</dbReference>
<dbReference type="CDD" id="cd17039">
    <property type="entry name" value="Ubl_ubiquitin_like"/>
    <property type="match status" value="1"/>
</dbReference>
<dbReference type="PROSITE" id="PS50053">
    <property type="entry name" value="UBIQUITIN_2"/>
    <property type="match status" value="1"/>
</dbReference>
<dbReference type="InterPro" id="IPR029071">
    <property type="entry name" value="Ubiquitin-like_domsf"/>
</dbReference>
<evidence type="ECO:0000256" key="1">
    <source>
        <dbReference type="SAM" id="MobiDB-lite"/>
    </source>
</evidence>
<feature type="domain" description="Ubiquitin-like" evidence="2">
    <location>
        <begin position="43"/>
        <end position="122"/>
    </location>
</feature>
<protein>
    <recommendedName>
        <fullName evidence="2">Ubiquitin-like domain-containing protein</fullName>
    </recommendedName>
</protein>
<feature type="region of interest" description="Disordered" evidence="1">
    <location>
        <begin position="16"/>
        <end position="41"/>
    </location>
</feature>
<name>A0A813FCP8_POLGL</name>
<comment type="caution">
    <text evidence="3">The sequence shown here is derived from an EMBL/GenBank/DDBJ whole genome shotgun (WGS) entry which is preliminary data.</text>
</comment>
<keyword evidence="4" id="KW-1185">Reference proteome</keyword>
<reference evidence="3" key="1">
    <citation type="submission" date="2021-02" db="EMBL/GenBank/DDBJ databases">
        <authorList>
            <person name="Dougan E. K."/>
            <person name="Rhodes N."/>
            <person name="Thang M."/>
            <person name="Chan C."/>
        </authorList>
    </citation>
    <scope>NUCLEOTIDE SEQUENCE</scope>
</reference>
<organism evidence="3 4">
    <name type="scientific">Polarella glacialis</name>
    <name type="common">Dinoflagellate</name>
    <dbReference type="NCBI Taxonomy" id="89957"/>
    <lineage>
        <taxon>Eukaryota</taxon>
        <taxon>Sar</taxon>
        <taxon>Alveolata</taxon>
        <taxon>Dinophyceae</taxon>
        <taxon>Suessiales</taxon>
        <taxon>Suessiaceae</taxon>
        <taxon>Polarella</taxon>
    </lineage>
</organism>
<dbReference type="EMBL" id="CAJNNV010025018">
    <property type="protein sequence ID" value="CAE8611358.1"/>
    <property type="molecule type" value="Genomic_DNA"/>
</dbReference>
<dbReference type="OrthoDB" id="435584at2759"/>
<sequence length="198" mass="21583">MAPSCAVSHDTLRACSNKHSAGLLPPTRPPPKSGRPDPPEGMVCIVVVTPRRGQYELEVSQMETAADLKYHLAELKKVSDSPASARMPRSAEQADIRLLFKGTPLKPGVPLCELGLQNGSLLRALPVLRESRMGLHNTAPRGLLMTSTRPWRPSQSREPLEPQTLDVEENSYTATLTAYSGNLVCPILRPHPALPMPK</sequence>
<proteinExistence type="predicted"/>
<evidence type="ECO:0000313" key="3">
    <source>
        <dbReference type="EMBL" id="CAE8611358.1"/>
    </source>
</evidence>
<evidence type="ECO:0000259" key="2">
    <source>
        <dbReference type="PROSITE" id="PS50053"/>
    </source>
</evidence>
<evidence type="ECO:0000313" key="4">
    <source>
        <dbReference type="Proteomes" id="UP000654075"/>
    </source>
</evidence>
<dbReference type="AlphaFoldDB" id="A0A813FCP8"/>
<dbReference type="InterPro" id="IPR000626">
    <property type="entry name" value="Ubiquitin-like_dom"/>
</dbReference>